<proteinExistence type="predicted"/>
<dbReference type="AlphaFoldDB" id="A0A4Y7SHN9"/>
<dbReference type="STRING" id="71717.A0A4Y7SHN9"/>
<keyword evidence="1" id="KW-0472">Membrane</keyword>
<evidence type="ECO:0000313" key="4">
    <source>
        <dbReference type="Proteomes" id="UP000298030"/>
    </source>
</evidence>
<name>A0A4Y7SHN9_COPMI</name>
<keyword evidence="1" id="KW-0812">Transmembrane</keyword>
<feature type="transmembrane region" description="Helical" evidence="1">
    <location>
        <begin position="169"/>
        <end position="194"/>
    </location>
</feature>
<sequence>LHLGYVVALFVCGTIHAAANSWINIVAWNDVPLYPGGALAWAAASYGHPVFMLSQVPFLMTMWLADGCMTYRCWVVYSTDVGRWIFLLPPGLLYLGSIGTGLILLCQMSNSSNSLYSRALTGTILANFAITTLLNVLLTGLIAIRLAIHIHNMRRYSCSDDGSMRAYTSVWGILIESSALYAIFSLMFMVTYALNHPASQMFLGFQGQVQVVAALLIALRVSRGTAWARKTVRQAADAASAIKFRSHTRSGQISAASAVADSVDACDLRVEVTEVRVSGTG</sequence>
<organism evidence="3 4">
    <name type="scientific">Coprinellus micaceus</name>
    <name type="common">Glistening ink-cap mushroom</name>
    <name type="synonym">Coprinus micaceus</name>
    <dbReference type="NCBI Taxonomy" id="71717"/>
    <lineage>
        <taxon>Eukaryota</taxon>
        <taxon>Fungi</taxon>
        <taxon>Dikarya</taxon>
        <taxon>Basidiomycota</taxon>
        <taxon>Agaricomycotina</taxon>
        <taxon>Agaricomycetes</taxon>
        <taxon>Agaricomycetidae</taxon>
        <taxon>Agaricales</taxon>
        <taxon>Agaricineae</taxon>
        <taxon>Psathyrellaceae</taxon>
        <taxon>Coprinellus</taxon>
    </lineage>
</organism>
<dbReference type="Proteomes" id="UP000298030">
    <property type="component" value="Unassembled WGS sequence"/>
</dbReference>
<feature type="transmembrane region" description="Helical" evidence="1">
    <location>
        <begin position="84"/>
        <end position="104"/>
    </location>
</feature>
<reference evidence="3 4" key="1">
    <citation type="journal article" date="2019" name="Nat. Ecol. Evol.">
        <title>Megaphylogeny resolves global patterns of mushroom evolution.</title>
        <authorList>
            <person name="Varga T."/>
            <person name="Krizsan K."/>
            <person name="Foldi C."/>
            <person name="Dima B."/>
            <person name="Sanchez-Garcia M."/>
            <person name="Sanchez-Ramirez S."/>
            <person name="Szollosi G.J."/>
            <person name="Szarkandi J.G."/>
            <person name="Papp V."/>
            <person name="Albert L."/>
            <person name="Andreopoulos W."/>
            <person name="Angelini C."/>
            <person name="Antonin V."/>
            <person name="Barry K.W."/>
            <person name="Bougher N.L."/>
            <person name="Buchanan P."/>
            <person name="Buyck B."/>
            <person name="Bense V."/>
            <person name="Catcheside P."/>
            <person name="Chovatia M."/>
            <person name="Cooper J."/>
            <person name="Damon W."/>
            <person name="Desjardin D."/>
            <person name="Finy P."/>
            <person name="Geml J."/>
            <person name="Haridas S."/>
            <person name="Hughes K."/>
            <person name="Justo A."/>
            <person name="Karasinski D."/>
            <person name="Kautmanova I."/>
            <person name="Kiss B."/>
            <person name="Kocsube S."/>
            <person name="Kotiranta H."/>
            <person name="LaButti K.M."/>
            <person name="Lechner B.E."/>
            <person name="Liimatainen K."/>
            <person name="Lipzen A."/>
            <person name="Lukacs Z."/>
            <person name="Mihaltcheva S."/>
            <person name="Morgado L.N."/>
            <person name="Niskanen T."/>
            <person name="Noordeloos M.E."/>
            <person name="Ohm R.A."/>
            <person name="Ortiz-Santana B."/>
            <person name="Ovrebo C."/>
            <person name="Racz N."/>
            <person name="Riley R."/>
            <person name="Savchenko A."/>
            <person name="Shiryaev A."/>
            <person name="Soop K."/>
            <person name="Spirin V."/>
            <person name="Szebenyi C."/>
            <person name="Tomsovsky M."/>
            <person name="Tulloss R.E."/>
            <person name="Uehling J."/>
            <person name="Grigoriev I.V."/>
            <person name="Vagvolgyi C."/>
            <person name="Papp T."/>
            <person name="Martin F.M."/>
            <person name="Miettinen O."/>
            <person name="Hibbett D.S."/>
            <person name="Nagy L.G."/>
        </authorList>
    </citation>
    <scope>NUCLEOTIDE SEQUENCE [LARGE SCALE GENOMIC DNA]</scope>
    <source>
        <strain evidence="3 4">FP101781</strain>
    </source>
</reference>
<feature type="transmembrane region" description="Helical" evidence="1">
    <location>
        <begin position="124"/>
        <end position="148"/>
    </location>
</feature>
<keyword evidence="2" id="KW-0732">Signal</keyword>
<dbReference type="EMBL" id="QPFP01000133">
    <property type="protein sequence ID" value="TEB20723.1"/>
    <property type="molecule type" value="Genomic_DNA"/>
</dbReference>
<feature type="transmembrane region" description="Helical" evidence="1">
    <location>
        <begin position="41"/>
        <end position="64"/>
    </location>
</feature>
<feature type="transmembrane region" description="Helical" evidence="1">
    <location>
        <begin position="200"/>
        <end position="221"/>
    </location>
</feature>
<keyword evidence="1" id="KW-1133">Transmembrane helix</keyword>
<accession>A0A4Y7SHN9</accession>
<feature type="non-terminal residue" evidence="3">
    <location>
        <position position="1"/>
    </location>
</feature>
<gene>
    <name evidence="3" type="ORF">FA13DRAFT_1644284</name>
</gene>
<dbReference type="OrthoDB" id="2641762at2759"/>
<evidence type="ECO:0000313" key="3">
    <source>
        <dbReference type="EMBL" id="TEB20723.1"/>
    </source>
</evidence>
<keyword evidence="4" id="KW-1185">Reference proteome</keyword>
<evidence type="ECO:0000256" key="2">
    <source>
        <dbReference type="SAM" id="SignalP"/>
    </source>
</evidence>
<feature type="signal peptide" evidence="2">
    <location>
        <begin position="1"/>
        <end position="17"/>
    </location>
</feature>
<feature type="chain" id="PRO_5021280895" evidence="2">
    <location>
        <begin position="18"/>
        <end position="281"/>
    </location>
</feature>
<evidence type="ECO:0000256" key="1">
    <source>
        <dbReference type="SAM" id="Phobius"/>
    </source>
</evidence>
<comment type="caution">
    <text evidence="3">The sequence shown here is derived from an EMBL/GenBank/DDBJ whole genome shotgun (WGS) entry which is preliminary data.</text>
</comment>
<protein>
    <submittedName>
        <fullName evidence="3">Uncharacterized protein</fullName>
    </submittedName>
</protein>